<dbReference type="Pfam" id="PF03551">
    <property type="entry name" value="PadR"/>
    <property type="match status" value="1"/>
</dbReference>
<dbReference type="SUPFAM" id="SSF46785">
    <property type="entry name" value="Winged helix' DNA-binding domain"/>
    <property type="match status" value="1"/>
</dbReference>
<dbReference type="RefSeq" id="WP_053841638.1">
    <property type="nucleotide sequence ID" value="NZ_CP076250.1"/>
</dbReference>
<feature type="domain" description="Transcription regulator PadR N-terminal" evidence="2">
    <location>
        <begin position="46"/>
        <end position="112"/>
    </location>
</feature>
<dbReference type="Proteomes" id="UP000041247">
    <property type="component" value="Unassembled WGS sequence"/>
</dbReference>
<dbReference type="Gene3D" id="1.10.10.10">
    <property type="entry name" value="Winged helix-like DNA-binding domain superfamily/Winged helix DNA-binding domain"/>
    <property type="match status" value="1"/>
</dbReference>
<evidence type="ECO:0000313" key="3">
    <source>
        <dbReference type="EMBL" id="CTP91573.1"/>
    </source>
</evidence>
<reference evidence="3 4" key="1">
    <citation type="submission" date="2015-07" db="EMBL/GenBank/DDBJ databases">
        <authorList>
            <person name="Noorani M."/>
        </authorList>
    </citation>
    <scope>NUCLEOTIDE SEQUENCE [LARGE SCALE GENOMIC DNA]</scope>
    <source>
        <strain evidence="3">LMG728</strain>
    </source>
</reference>
<dbReference type="PANTHER" id="PTHR43252">
    <property type="entry name" value="TRANSCRIPTIONAL REGULATOR YQJI"/>
    <property type="match status" value="1"/>
</dbReference>
<evidence type="ECO:0000256" key="1">
    <source>
        <dbReference type="SAM" id="MobiDB-lite"/>
    </source>
</evidence>
<feature type="compositionally biased region" description="Basic and acidic residues" evidence="1">
    <location>
        <begin position="1"/>
        <end position="21"/>
    </location>
</feature>
<dbReference type="EMBL" id="CXOK01000104">
    <property type="protein sequence ID" value="CTP91573.1"/>
    <property type="molecule type" value="Genomic_DNA"/>
</dbReference>
<name>A0A0K3A0Z0_9XANT</name>
<evidence type="ECO:0000313" key="4">
    <source>
        <dbReference type="Proteomes" id="UP000041247"/>
    </source>
</evidence>
<evidence type="ECO:0000259" key="2">
    <source>
        <dbReference type="Pfam" id="PF03551"/>
    </source>
</evidence>
<dbReference type="InterPro" id="IPR036390">
    <property type="entry name" value="WH_DNA-bd_sf"/>
</dbReference>
<gene>
    <name evidence="3" type="ORF">XTPLMG728_2945</name>
</gene>
<feature type="region of interest" description="Disordered" evidence="1">
    <location>
        <begin position="1"/>
        <end position="36"/>
    </location>
</feature>
<dbReference type="InterPro" id="IPR036388">
    <property type="entry name" value="WH-like_DNA-bd_sf"/>
</dbReference>
<dbReference type="AlphaFoldDB" id="A0A0K3A0Z0"/>
<accession>A0A0K3A0Z0</accession>
<dbReference type="InterPro" id="IPR005149">
    <property type="entry name" value="Tscrpt_reg_PadR_N"/>
</dbReference>
<dbReference type="PANTHER" id="PTHR43252:SF7">
    <property type="entry name" value="TRANSCRIPTIONAL REGULATOR YQJI"/>
    <property type="match status" value="1"/>
</dbReference>
<organism evidence="3 4">
    <name type="scientific">Xanthomonas graminis pv. poae</name>
    <dbReference type="NCBI Taxonomy" id="227946"/>
    <lineage>
        <taxon>Bacteria</taxon>
        <taxon>Pseudomonadati</taxon>
        <taxon>Pseudomonadota</taxon>
        <taxon>Gammaproteobacteria</taxon>
        <taxon>Lysobacterales</taxon>
        <taxon>Lysobacteraceae</taxon>
        <taxon>Xanthomonas</taxon>
        <taxon>Xanthomonas translucens group</taxon>
        <taxon>Xanthomonas graminis</taxon>
    </lineage>
</organism>
<proteinExistence type="predicted"/>
<sequence length="186" mass="20462">MPRPTDPSHRHPRRLFDEDSPGRGQHGRSGGRGSRPLGHGDLRLLLLAMIETQPRHGYELIRAVADLFHGLYTPSAGTVYPTLAQLKAQGLVQADADAARKRYAITADGLAFVQAQRTQLDAAVERTHHSARALVRANVPAPVREAMRRIKHGLLARHGRWTEVEIERVAQLLAQAADGMERDGDG</sequence>
<protein>
    <recommendedName>
        <fullName evidence="2">Transcription regulator PadR N-terminal domain-containing protein</fullName>
    </recommendedName>
</protein>